<protein>
    <submittedName>
        <fullName evidence="1">Uncharacterized protein</fullName>
    </submittedName>
</protein>
<accession>A0ABP8ZUG7</accession>
<gene>
    <name evidence="1" type="ORF">GCM10023230_15360</name>
</gene>
<sequence length="202" mass="24135">MKYIMISFFLIFFNYIQAQSSELENVEKYLTEDWKESFENFNIKDFIKVDSIAEFQNVEKQNFKKLEKFLSIYNPIITYNNNQEKFIDIYSYQLNLEKKDGKYFSTKNSGQAIYLCDIKAKYWQRIFYGEYSHVINDVIWIDENNFILIGIEKDENGKNSPIIYLGNTKNKNFEILINTNKKCVQTNPTYKSKKLNAINIEN</sequence>
<proteinExistence type="predicted"/>
<dbReference type="EMBL" id="BAABIP010000013">
    <property type="protein sequence ID" value="GAA4766570.1"/>
    <property type="molecule type" value="Genomic_DNA"/>
</dbReference>
<keyword evidence="2" id="KW-1185">Reference proteome</keyword>
<organism evidence="1 2">
    <name type="scientific">Flavobacterium hankyongi</name>
    <dbReference type="NCBI Taxonomy" id="1176532"/>
    <lineage>
        <taxon>Bacteria</taxon>
        <taxon>Pseudomonadati</taxon>
        <taxon>Bacteroidota</taxon>
        <taxon>Flavobacteriia</taxon>
        <taxon>Flavobacteriales</taxon>
        <taxon>Flavobacteriaceae</taxon>
        <taxon>Flavobacterium</taxon>
    </lineage>
</organism>
<evidence type="ECO:0000313" key="2">
    <source>
        <dbReference type="Proteomes" id="UP001500141"/>
    </source>
</evidence>
<reference evidence="2" key="1">
    <citation type="journal article" date="2019" name="Int. J. Syst. Evol. Microbiol.">
        <title>The Global Catalogue of Microorganisms (GCM) 10K type strain sequencing project: providing services to taxonomists for standard genome sequencing and annotation.</title>
        <authorList>
            <consortium name="The Broad Institute Genomics Platform"/>
            <consortium name="The Broad Institute Genome Sequencing Center for Infectious Disease"/>
            <person name="Wu L."/>
            <person name="Ma J."/>
        </authorList>
    </citation>
    <scope>NUCLEOTIDE SEQUENCE [LARGE SCALE GENOMIC DNA]</scope>
    <source>
        <strain evidence="2">JCM 18198</strain>
    </source>
</reference>
<dbReference type="Proteomes" id="UP001500141">
    <property type="component" value="Unassembled WGS sequence"/>
</dbReference>
<dbReference type="RefSeq" id="WP_264541951.1">
    <property type="nucleotide sequence ID" value="NZ_BAABIP010000013.1"/>
</dbReference>
<comment type="caution">
    <text evidence="1">The sequence shown here is derived from an EMBL/GenBank/DDBJ whole genome shotgun (WGS) entry which is preliminary data.</text>
</comment>
<evidence type="ECO:0000313" key="1">
    <source>
        <dbReference type="EMBL" id="GAA4766570.1"/>
    </source>
</evidence>
<name>A0ABP8ZUG7_9FLAO</name>